<dbReference type="Gene3D" id="3.30.70.560">
    <property type="entry name" value="7,8-Dihydro-6-hydroxymethylpterin-pyrophosphokinase HPPK"/>
    <property type="match status" value="1"/>
</dbReference>
<accession>X0UBN0</accession>
<dbReference type="GO" id="GO:0046654">
    <property type="term" value="P:tetrahydrofolate biosynthetic process"/>
    <property type="evidence" value="ECO:0007669"/>
    <property type="project" value="UniProtKB-UniPathway"/>
</dbReference>
<evidence type="ECO:0000259" key="8">
    <source>
        <dbReference type="Pfam" id="PF01288"/>
    </source>
</evidence>
<evidence type="ECO:0000256" key="3">
    <source>
        <dbReference type="ARBA" id="ARBA00022679"/>
    </source>
</evidence>
<evidence type="ECO:0000256" key="5">
    <source>
        <dbReference type="ARBA" id="ARBA00022777"/>
    </source>
</evidence>
<dbReference type="NCBIfam" id="TIGR01498">
    <property type="entry name" value="folK"/>
    <property type="match status" value="1"/>
</dbReference>
<sequence>LMKYYLSLGSNLGNREKNLARALSLLRKEGVDIVRTSSLYETQPVDFSSQPWFINQVVEIYAGIEPQDLLILIKGIEKILGRDTRHPKGPRMIDIDILLAEERVIRTEELNVPHPRLDRRNFVLIPFAEIAPEAMHPLLNENIQNLLQKSNDHSAVKQIKKSHNQKP</sequence>
<feature type="non-terminal residue" evidence="9">
    <location>
        <position position="1"/>
    </location>
</feature>
<dbReference type="Pfam" id="PF01288">
    <property type="entry name" value="HPPK"/>
    <property type="match status" value="1"/>
</dbReference>
<keyword evidence="6" id="KW-0067">ATP-binding</keyword>
<dbReference type="GO" id="GO:0046656">
    <property type="term" value="P:folic acid biosynthetic process"/>
    <property type="evidence" value="ECO:0007669"/>
    <property type="project" value="UniProtKB-KW"/>
</dbReference>
<dbReference type="EC" id="2.7.6.3" evidence="2"/>
<evidence type="ECO:0000256" key="2">
    <source>
        <dbReference type="ARBA" id="ARBA00013253"/>
    </source>
</evidence>
<keyword evidence="3" id="KW-0808">Transferase</keyword>
<dbReference type="EMBL" id="BARS01017336">
    <property type="protein sequence ID" value="GAF96736.1"/>
    <property type="molecule type" value="Genomic_DNA"/>
</dbReference>
<evidence type="ECO:0000256" key="1">
    <source>
        <dbReference type="ARBA" id="ARBA00005051"/>
    </source>
</evidence>
<organism evidence="9">
    <name type="scientific">marine sediment metagenome</name>
    <dbReference type="NCBI Taxonomy" id="412755"/>
    <lineage>
        <taxon>unclassified sequences</taxon>
        <taxon>metagenomes</taxon>
        <taxon>ecological metagenomes</taxon>
    </lineage>
</organism>
<dbReference type="PANTHER" id="PTHR43071">
    <property type="entry name" value="2-AMINO-4-HYDROXY-6-HYDROXYMETHYLDIHYDROPTERIDINE PYROPHOSPHOKINASE"/>
    <property type="match status" value="1"/>
</dbReference>
<reference evidence="9" key="1">
    <citation type="journal article" date="2014" name="Front. Microbiol.">
        <title>High frequency of phylogenetically diverse reductive dehalogenase-homologous genes in deep subseafloor sedimentary metagenomes.</title>
        <authorList>
            <person name="Kawai M."/>
            <person name="Futagami T."/>
            <person name="Toyoda A."/>
            <person name="Takaki Y."/>
            <person name="Nishi S."/>
            <person name="Hori S."/>
            <person name="Arai W."/>
            <person name="Tsubouchi T."/>
            <person name="Morono Y."/>
            <person name="Uchiyama I."/>
            <person name="Ito T."/>
            <person name="Fujiyama A."/>
            <person name="Inagaki F."/>
            <person name="Takami H."/>
        </authorList>
    </citation>
    <scope>NUCLEOTIDE SEQUENCE</scope>
    <source>
        <strain evidence="9">Expedition CK06-06</strain>
    </source>
</reference>
<evidence type="ECO:0000256" key="4">
    <source>
        <dbReference type="ARBA" id="ARBA00022741"/>
    </source>
</evidence>
<dbReference type="GO" id="GO:0003848">
    <property type="term" value="F:2-amino-4-hydroxy-6-hydroxymethyldihydropteridine diphosphokinase activity"/>
    <property type="evidence" value="ECO:0007669"/>
    <property type="project" value="UniProtKB-EC"/>
</dbReference>
<dbReference type="GO" id="GO:0005524">
    <property type="term" value="F:ATP binding"/>
    <property type="evidence" value="ECO:0007669"/>
    <property type="project" value="UniProtKB-KW"/>
</dbReference>
<gene>
    <name evidence="9" type="ORF">S01H1_28368</name>
</gene>
<comment type="caution">
    <text evidence="9">The sequence shown here is derived from an EMBL/GenBank/DDBJ whole genome shotgun (WGS) entry which is preliminary data.</text>
</comment>
<keyword evidence="7" id="KW-0289">Folate biosynthesis</keyword>
<keyword evidence="4" id="KW-0547">Nucleotide-binding</keyword>
<evidence type="ECO:0000256" key="6">
    <source>
        <dbReference type="ARBA" id="ARBA00022840"/>
    </source>
</evidence>
<dbReference type="UniPathway" id="UPA00077">
    <property type="reaction ID" value="UER00155"/>
</dbReference>
<feature type="domain" description="7,8-dihydro-6-hydroxymethylpterin-pyrophosphokinase" evidence="8">
    <location>
        <begin position="5"/>
        <end position="132"/>
    </location>
</feature>
<dbReference type="AlphaFoldDB" id="X0UBN0"/>
<name>X0UBN0_9ZZZZ</name>
<keyword evidence="5" id="KW-0418">Kinase</keyword>
<comment type="pathway">
    <text evidence="1">Cofactor biosynthesis; tetrahydrofolate biosynthesis; 2-amino-4-hydroxy-6-hydroxymethyl-7,8-dihydropteridine diphosphate from 7,8-dihydroneopterin triphosphate: step 4/4.</text>
</comment>
<evidence type="ECO:0000256" key="7">
    <source>
        <dbReference type="ARBA" id="ARBA00022909"/>
    </source>
</evidence>
<dbReference type="PANTHER" id="PTHR43071:SF1">
    <property type="entry name" value="2-AMINO-4-HYDROXY-6-HYDROXYMETHYLDIHYDROPTERIDINE PYROPHOSPHOKINASE"/>
    <property type="match status" value="1"/>
</dbReference>
<evidence type="ECO:0000313" key="9">
    <source>
        <dbReference type="EMBL" id="GAF96736.1"/>
    </source>
</evidence>
<proteinExistence type="predicted"/>
<dbReference type="InterPro" id="IPR000550">
    <property type="entry name" value="Hppk"/>
</dbReference>
<dbReference type="GO" id="GO:0016301">
    <property type="term" value="F:kinase activity"/>
    <property type="evidence" value="ECO:0007669"/>
    <property type="project" value="UniProtKB-KW"/>
</dbReference>
<protein>
    <recommendedName>
        <fullName evidence="2">2-amino-4-hydroxy-6-hydroxymethyldihydropteridine diphosphokinase</fullName>
        <ecNumber evidence="2">2.7.6.3</ecNumber>
    </recommendedName>
</protein>
<dbReference type="InterPro" id="IPR035907">
    <property type="entry name" value="Hppk_sf"/>
</dbReference>
<dbReference type="CDD" id="cd00483">
    <property type="entry name" value="HPPK"/>
    <property type="match status" value="1"/>
</dbReference>
<dbReference type="SUPFAM" id="SSF55083">
    <property type="entry name" value="6-hydroxymethyl-7,8-dihydropterin pyrophosphokinase, HPPK"/>
    <property type="match status" value="1"/>
</dbReference>